<evidence type="ECO:0000259" key="8">
    <source>
        <dbReference type="Pfam" id="PF02784"/>
    </source>
</evidence>
<organism evidence="9 10">
    <name type="scientific">Xylanibacillus composti</name>
    <dbReference type="NCBI Taxonomy" id="1572762"/>
    <lineage>
        <taxon>Bacteria</taxon>
        <taxon>Bacillati</taxon>
        <taxon>Bacillota</taxon>
        <taxon>Bacilli</taxon>
        <taxon>Bacillales</taxon>
        <taxon>Paenibacillaceae</taxon>
        <taxon>Xylanibacillus</taxon>
    </lineage>
</organism>
<dbReference type="SUPFAM" id="SSF50621">
    <property type="entry name" value="Alanine racemase C-terminal domain-like"/>
    <property type="match status" value="1"/>
</dbReference>
<dbReference type="Pfam" id="PF02784">
    <property type="entry name" value="Orn_Arg_deC_N"/>
    <property type="match status" value="1"/>
</dbReference>
<dbReference type="Pfam" id="PF00278">
    <property type="entry name" value="Orn_DAP_Arg_deC"/>
    <property type="match status" value="1"/>
</dbReference>
<evidence type="ECO:0000313" key="10">
    <source>
        <dbReference type="Proteomes" id="UP000677918"/>
    </source>
</evidence>
<dbReference type="PRINTS" id="PR01179">
    <property type="entry name" value="ODADCRBXLASE"/>
</dbReference>
<dbReference type="InterPro" id="IPR022644">
    <property type="entry name" value="De-COase2_N"/>
</dbReference>
<dbReference type="InterPro" id="IPR022643">
    <property type="entry name" value="De-COase2_C"/>
</dbReference>
<evidence type="ECO:0000256" key="4">
    <source>
        <dbReference type="ARBA" id="ARBA00023239"/>
    </source>
</evidence>
<protein>
    <submittedName>
        <fullName evidence="9">Diaminopimelate decarboxylase</fullName>
    </submittedName>
</protein>
<evidence type="ECO:0000256" key="3">
    <source>
        <dbReference type="ARBA" id="ARBA00022898"/>
    </source>
</evidence>
<comment type="similarity">
    <text evidence="6">Belongs to the Orn/Lys/Arg decarboxylase class-II family.</text>
</comment>
<dbReference type="PANTHER" id="PTHR43727:SF2">
    <property type="entry name" value="GROUP IV DECARBOXYLASE"/>
    <property type="match status" value="1"/>
</dbReference>
<dbReference type="PROSITE" id="PS00879">
    <property type="entry name" value="ODR_DC_2_2"/>
    <property type="match status" value="1"/>
</dbReference>
<evidence type="ECO:0000256" key="2">
    <source>
        <dbReference type="ARBA" id="ARBA00022793"/>
    </source>
</evidence>
<dbReference type="Proteomes" id="UP000677918">
    <property type="component" value="Unassembled WGS sequence"/>
</dbReference>
<dbReference type="InterPro" id="IPR009006">
    <property type="entry name" value="Ala_racemase/Decarboxylase_C"/>
</dbReference>
<dbReference type="RefSeq" id="WP_213409832.1">
    <property type="nucleotide sequence ID" value="NZ_BOVK01000001.1"/>
</dbReference>
<dbReference type="Gene3D" id="2.40.37.10">
    <property type="entry name" value="Lyase, Ornithine Decarboxylase, Chain A, domain 1"/>
    <property type="match status" value="1"/>
</dbReference>
<keyword evidence="2" id="KW-0210">Decarboxylase</keyword>
<dbReference type="InterPro" id="IPR000183">
    <property type="entry name" value="Orn/DAP/Arg_de-COase"/>
</dbReference>
<keyword evidence="10" id="KW-1185">Reference proteome</keyword>
<feature type="domain" description="Orn/DAP/Arg decarboxylase 2 C-terminal" evidence="7">
    <location>
        <begin position="18"/>
        <end position="366"/>
    </location>
</feature>
<evidence type="ECO:0000259" key="7">
    <source>
        <dbReference type="Pfam" id="PF00278"/>
    </source>
</evidence>
<evidence type="ECO:0000256" key="1">
    <source>
        <dbReference type="ARBA" id="ARBA00001933"/>
    </source>
</evidence>
<dbReference type="PANTHER" id="PTHR43727">
    <property type="entry name" value="DIAMINOPIMELATE DECARBOXYLASE"/>
    <property type="match status" value="1"/>
</dbReference>
<dbReference type="EMBL" id="BOVK01000001">
    <property type="protein sequence ID" value="GIQ67223.1"/>
    <property type="molecule type" value="Genomic_DNA"/>
</dbReference>
<sequence>MEDEKLRLLSAEYGTPLYVYDGDIMERQYRRLKESLPERFEIFYSAKSNPALGVCEMFRKWGSHIEVASLGELHVAKEAGFDPWQIIFTSPGKTTNELEASIDIGIYCLNVESVEEARRIHQLALSRQKIVNIAIRVNPNFNLSMAGIRMSGVPTQFGIDQDELDEAVRQIMALSGVRLIGIHVFTGTQMLDAAHLTENMREIIKLAVSLSAAHGFPLEFLDLGGGFGIPYFKGEEALDMQRLKEGMQEVWSAYERELATTRIGVESGRYLMAEAGEFVTRVLYVKECKGVKYLVCDGGSHQHASSAFLGRYVRNNFPMRIAGKSGAQLEEVGVAGPLCTPTDMLGQRIELPAAEEGDLLVIEKSGAYGLSHSPVMFLSHALPAEIIVYQDQTYVLRERGKVEDFLLGQQSLFKSENLSHA</sequence>
<comment type="cofactor">
    <cofactor evidence="1 5">
        <name>pyridoxal 5'-phosphate</name>
        <dbReference type="ChEBI" id="CHEBI:597326"/>
    </cofactor>
</comment>
<keyword evidence="4" id="KW-0456">Lyase</keyword>
<evidence type="ECO:0000256" key="5">
    <source>
        <dbReference type="PIRSR" id="PIRSR600183-50"/>
    </source>
</evidence>
<dbReference type="GO" id="GO:0008836">
    <property type="term" value="F:diaminopimelate decarboxylase activity"/>
    <property type="evidence" value="ECO:0007669"/>
    <property type="project" value="TreeGrafter"/>
</dbReference>
<feature type="active site" description="Proton donor" evidence="5">
    <location>
        <position position="339"/>
    </location>
</feature>
<proteinExistence type="inferred from homology"/>
<gene>
    <name evidence="9" type="primary">lysA_1</name>
    <name evidence="9" type="ORF">XYCOK13_00470</name>
</gene>
<feature type="modified residue" description="N6-(pyridoxal phosphate)lysine" evidence="5">
    <location>
        <position position="47"/>
    </location>
</feature>
<reference evidence="9" key="1">
    <citation type="submission" date="2021-04" db="EMBL/GenBank/DDBJ databases">
        <title>Draft genome sequence of Xylanibacillus composti strain K13.</title>
        <authorList>
            <person name="Uke A."/>
            <person name="Chhe C."/>
            <person name="Baramee S."/>
            <person name="Kosugi A."/>
        </authorList>
    </citation>
    <scope>NUCLEOTIDE SEQUENCE</scope>
    <source>
        <strain evidence="9">K13</strain>
    </source>
</reference>
<dbReference type="InterPro" id="IPR022657">
    <property type="entry name" value="De-COase2_CS"/>
</dbReference>
<feature type="domain" description="Orn/DAP/Arg decarboxylase 2 N-terminal" evidence="8">
    <location>
        <begin position="25"/>
        <end position="273"/>
    </location>
</feature>
<evidence type="ECO:0000256" key="6">
    <source>
        <dbReference type="RuleBase" id="RU003737"/>
    </source>
</evidence>
<keyword evidence="3 5" id="KW-0663">Pyridoxal phosphate</keyword>
<dbReference type="SUPFAM" id="SSF51419">
    <property type="entry name" value="PLP-binding barrel"/>
    <property type="match status" value="1"/>
</dbReference>
<dbReference type="Gene3D" id="3.20.20.10">
    <property type="entry name" value="Alanine racemase"/>
    <property type="match status" value="1"/>
</dbReference>
<accession>A0A8J4H1W8</accession>
<dbReference type="FunFam" id="3.20.20.10:FF:000003">
    <property type="entry name" value="Diaminopimelate decarboxylase"/>
    <property type="match status" value="1"/>
</dbReference>
<dbReference type="CDD" id="cd06839">
    <property type="entry name" value="PLPDE_III_Btrk_like"/>
    <property type="match status" value="1"/>
</dbReference>
<dbReference type="GO" id="GO:0009089">
    <property type="term" value="P:lysine biosynthetic process via diaminopimelate"/>
    <property type="evidence" value="ECO:0007669"/>
    <property type="project" value="TreeGrafter"/>
</dbReference>
<dbReference type="AlphaFoldDB" id="A0A8J4H1W8"/>
<name>A0A8J4H1W8_9BACL</name>
<comment type="caution">
    <text evidence="9">The sequence shown here is derived from an EMBL/GenBank/DDBJ whole genome shotgun (WGS) entry which is preliminary data.</text>
</comment>
<dbReference type="InterPro" id="IPR029066">
    <property type="entry name" value="PLP-binding_barrel"/>
</dbReference>
<evidence type="ECO:0000313" key="9">
    <source>
        <dbReference type="EMBL" id="GIQ67223.1"/>
    </source>
</evidence>